<feature type="compositionally biased region" description="Polar residues" evidence="1">
    <location>
        <begin position="7"/>
        <end position="22"/>
    </location>
</feature>
<dbReference type="AlphaFoldDB" id="A0AAE1AA46"/>
<gene>
    <name evidence="2" type="ORF">RRG08_033743</name>
</gene>
<sequence>MWEECPVSTSEPYTVTPQTTKSPWAGATTPRPAEISNLKPLVILFCSSFFWSEDRRWSLGLLNSFCP</sequence>
<dbReference type="EMBL" id="JAWDGP010002410">
    <property type="protein sequence ID" value="KAK3783486.1"/>
    <property type="molecule type" value="Genomic_DNA"/>
</dbReference>
<evidence type="ECO:0000313" key="3">
    <source>
        <dbReference type="Proteomes" id="UP001283361"/>
    </source>
</evidence>
<accession>A0AAE1AA46</accession>
<proteinExistence type="predicted"/>
<keyword evidence="3" id="KW-1185">Reference proteome</keyword>
<organism evidence="2 3">
    <name type="scientific">Elysia crispata</name>
    <name type="common">lettuce slug</name>
    <dbReference type="NCBI Taxonomy" id="231223"/>
    <lineage>
        <taxon>Eukaryota</taxon>
        <taxon>Metazoa</taxon>
        <taxon>Spiralia</taxon>
        <taxon>Lophotrochozoa</taxon>
        <taxon>Mollusca</taxon>
        <taxon>Gastropoda</taxon>
        <taxon>Heterobranchia</taxon>
        <taxon>Euthyneura</taxon>
        <taxon>Panpulmonata</taxon>
        <taxon>Sacoglossa</taxon>
        <taxon>Placobranchoidea</taxon>
        <taxon>Plakobranchidae</taxon>
        <taxon>Elysia</taxon>
    </lineage>
</organism>
<evidence type="ECO:0000256" key="1">
    <source>
        <dbReference type="SAM" id="MobiDB-lite"/>
    </source>
</evidence>
<protein>
    <submittedName>
        <fullName evidence="2">Uncharacterized protein</fullName>
    </submittedName>
</protein>
<evidence type="ECO:0000313" key="2">
    <source>
        <dbReference type="EMBL" id="KAK3783486.1"/>
    </source>
</evidence>
<name>A0AAE1AA46_9GAST</name>
<dbReference type="Proteomes" id="UP001283361">
    <property type="component" value="Unassembled WGS sequence"/>
</dbReference>
<comment type="caution">
    <text evidence="2">The sequence shown here is derived from an EMBL/GenBank/DDBJ whole genome shotgun (WGS) entry which is preliminary data.</text>
</comment>
<reference evidence="2" key="1">
    <citation type="journal article" date="2023" name="G3 (Bethesda)">
        <title>A reference genome for the long-term kleptoplast-retaining sea slug Elysia crispata morphotype clarki.</title>
        <authorList>
            <person name="Eastman K.E."/>
            <person name="Pendleton A.L."/>
            <person name="Shaikh M.A."/>
            <person name="Suttiyut T."/>
            <person name="Ogas R."/>
            <person name="Tomko P."/>
            <person name="Gavelis G."/>
            <person name="Widhalm J.R."/>
            <person name="Wisecaver J.H."/>
        </authorList>
    </citation>
    <scope>NUCLEOTIDE SEQUENCE</scope>
    <source>
        <strain evidence="2">ECLA1</strain>
    </source>
</reference>
<feature type="region of interest" description="Disordered" evidence="1">
    <location>
        <begin position="1"/>
        <end position="28"/>
    </location>
</feature>